<dbReference type="InterPro" id="IPR025824">
    <property type="entry name" value="OB-fold_nuc-bd_dom"/>
</dbReference>
<gene>
    <name evidence="7" type="ORF">METZ01_LOCUS55622</name>
</gene>
<evidence type="ECO:0000256" key="3">
    <source>
        <dbReference type="ARBA" id="ARBA00022801"/>
    </source>
</evidence>
<evidence type="ECO:0000313" key="7">
    <source>
        <dbReference type="EMBL" id="SVA02768.1"/>
    </source>
</evidence>
<evidence type="ECO:0000256" key="2">
    <source>
        <dbReference type="ARBA" id="ARBA00022722"/>
    </source>
</evidence>
<accession>A0A381SHK2</accession>
<dbReference type="PANTHER" id="PTHR30008:SF0">
    <property type="entry name" value="EXODEOXYRIBONUCLEASE 7 LARGE SUBUNIT"/>
    <property type="match status" value="1"/>
</dbReference>
<evidence type="ECO:0000259" key="6">
    <source>
        <dbReference type="Pfam" id="PF13742"/>
    </source>
</evidence>
<evidence type="ECO:0000256" key="4">
    <source>
        <dbReference type="ARBA" id="ARBA00022839"/>
    </source>
</evidence>
<dbReference type="PANTHER" id="PTHR30008">
    <property type="entry name" value="EXODEOXYRIBONUCLEASE 7 LARGE SUBUNIT"/>
    <property type="match status" value="1"/>
</dbReference>
<dbReference type="Pfam" id="PF02601">
    <property type="entry name" value="Exonuc_VII_L"/>
    <property type="match status" value="1"/>
</dbReference>
<keyword evidence="1" id="KW-0963">Cytoplasm</keyword>
<organism evidence="7">
    <name type="scientific">marine metagenome</name>
    <dbReference type="NCBI Taxonomy" id="408172"/>
    <lineage>
        <taxon>unclassified sequences</taxon>
        <taxon>metagenomes</taxon>
        <taxon>ecological metagenomes</taxon>
    </lineage>
</organism>
<name>A0A381SHK2_9ZZZZ</name>
<feature type="domain" description="Exonuclease VII large subunit C-terminal" evidence="5">
    <location>
        <begin position="123"/>
        <end position="436"/>
    </location>
</feature>
<dbReference type="InterPro" id="IPR003753">
    <property type="entry name" value="Exonuc_VII_L"/>
</dbReference>
<dbReference type="HAMAP" id="MF_00378">
    <property type="entry name" value="Exonuc_7_L"/>
    <property type="match status" value="1"/>
</dbReference>
<sequence>MLIDHVFSVSEFTRSIRDLLEESYPEVWIRGEISNLATPRSGHAYFSLKDENSQVRCALFRTQRLRLAVPLEEGTAVLIRGKPSIYLGRGDFQIIVDYVEPAGEGELRRRYEQLKVELERQGLFDQAIKRALPTMPKRIGVVTSPTGAAVHDILTTLKRRFATAEVLVLPVAVQGDDSVPSIINALDQIERSSSCEIVILARGGGSLEDLWAFNDASIVHAIRACPVPVVTGIGHETDFTLADFAADFRAATPSAAAEAVTPDTNELYARLAGLSNRLSLATLRMLQDCGQLLDASAGRLHHPKARLSSQRHQLSTQQTRLQSAVRDPLYAYRLALTQAVQRLHVSSPVASVRSNQVGFQALLRRLQRLSTTIISLHRQQVGIAGGALEILNPRRTLGRGYAIVKRVSDGTIVTSALDTAPGDPLITELRQGSVSSTVTGINKQFIDPTSNPTDPD</sequence>
<keyword evidence="4" id="KW-0269">Exonuclease</keyword>
<dbReference type="InterPro" id="IPR020579">
    <property type="entry name" value="Exonuc_VII_lsu_C"/>
</dbReference>
<dbReference type="GO" id="GO:0009318">
    <property type="term" value="C:exodeoxyribonuclease VII complex"/>
    <property type="evidence" value="ECO:0007669"/>
    <property type="project" value="InterPro"/>
</dbReference>
<dbReference type="GO" id="GO:0003676">
    <property type="term" value="F:nucleic acid binding"/>
    <property type="evidence" value="ECO:0007669"/>
    <property type="project" value="InterPro"/>
</dbReference>
<dbReference type="Pfam" id="PF13742">
    <property type="entry name" value="tRNA_anti_2"/>
    <property type="match status" value="1"/>
</dbReference>
<dbReference type="GO" id="GO:0008855">
    <property type="term" value="F:exodeoxyribonuclease VII activity"/>
    <property type="evidence" value="ECO:0007669"/>
    <property type="project" value="InterPro"/>
</dbReference>
<keyword evidence="3" id="KW-0378">Hydrolase</keyword>
<dbReference type="EMBL" id="UINC01003038">
    <property type="protein sequence ID" value="SVA02768.1"/>
    <property type="molecule type" value="Genomic_DNA"/>
</dbReference>
<evidence type="ECO:0000259" key="5">
    <source>
        <dbReference type="Pfam" id="PF02601"/>
    </source>
</evidence>
<feature type="domain" description="OB-fold nucleic acid binding" evidence="6">
    <location>
        <begin position="7"/>
        <end position="99"/>
    </location>
</feature>
<evidence type="ECO:0000256" key="1">
    <source>
        <dbReference type="ARBA" id="ARBA00022490"/>
    </source>
</evidence>
<reference evidence="7" key="1">
    <citation type="submission" date="2018-05" db="EMBL/GenBank/DDBJ databases">
        <authorList>
            <person name="Lanie J.A."/>
            <person name="Ng W.-L."/>
            <person name="Kazmierczak K.M."/>
            <person name="Andrzejewski T.M."/>
            <person name="Davidsen T.M."/>
            <person name="Wayne K.J."/>
            <person name="Tettelin H."/>
            <person name="Glass J.I."/>
            <person name="Rusch D."/>
            <person name="Podicherti R."/>
            <person name="Tsui H.-C.T."/>
            <person name="Winkler M.E."/>
        </authorList>
    </citation>
    <scope>NUCLEOTIDE SEQUENCE</scope>
</reference>
<dbReference type="AlphaFoldDB" id="A0A381SHK2"/>
<dbReference type="NCBIfam" id="TIGR00237">
    <property type="entry name" value="xseA"/>
    <property type="match status" value="1"/>
</dbReference>
<protein>
    <submittedName>
        <fullName evidence="7">Uncharacterized protein</fullName>
    </submittedName>
</protein>
<dbReference type="GO" id="GO:0006308">
    <property type="term" value="P:DNA catabolic process"/>
    <property type="evidence" value="ECO:0007669"/>
    <property type="project" value="InterPro"/>
</dbReference>
<proteinExistence type="inferred from homology"/>
<dbReference type="CDD" id="cd04489">
    <property type="entry name" value="ExoVII_LU_OBF"/>
    <property type="match status" value="1"/>
</dbReference>
<keyword evidence="2" id="KW-0540">Nuclease</keyword>